<evidence type="ECO:0000256" key="1">
    <source>
        <dbReference type="SAM" id="MobiDB-lite"/>
    </source>
</evidence>
<dbReference type="PANTHER" id="PTHR43267">
    <property type="entry name" value="TRNA THREONYLCARBAMOYLADENOSINE DEHYDRATASE"/>
    <property type="match status" value="1"/>
</dbReference>
<evidence type="ECO:0000256" key="2">
    <source>
        <dbReference type="SAM" id="Phobius"/>
    </source>
</evidence>
<proteinExistence type="predicted"/>
<dbReference type="AlphaFoldDB" id="A0A1M5VI78"/>
<feature type="transmembrane region" description="Helical" evidence="2">
    <location>
        <begin position="20"/>
        <end position="41"/>
    </location>
</feature>
<dbReference type="GO" id="GO:0008641">
    <property type="term" value="F:ubiquitin-like modifier activating enzyme activity"/>
    <property type="evidence" value="ECO:0007669"/>
    <property type="project" value="InterPro"/>
</dbReference>
<dbReference type="STRING" id="1121409.SAMN02745124_01714"/>
<keyword evidence="5" id="KW-1185">Reference proteome</keyword>
<dbReference type="Pfam" id="PF00899">
    <property type="entry name" value="ThiF"/>
    <property type="match status" value="1"/>
</dbReference>
<name>A0A1M5VI78_9BACT</name>
<dbReference type="GO" id="GO:0061503">
    <property type="term" value="F:tRNA threonylcarbamoyladenosine dehydratase"/>
    <property type="evidence" value="ECO:0007669"/>
    <property type="project" value="TreeGrafter"/>
</dbReference>
<evidence type="ECO:0000313" key="5">
    <source>
        <dbReference type="Proteomes" id="UP000184139"/>
    </source>
</evidence>
<dbReference type="InterPro" id="IPR035985">
    <property type="entry name" value="Ubiquitin-activating_enz"/>
</dbReference>
<keyword evidence="2" id="KW-0472">Membrane</keyword>
<evidence type="ECO:0000313" key="4">
    <source>
        <dbReference type="EMBL" id="SHH74937.1"/>
    </source>
</evidence>
<dbReference type="Proteomes" id="UP000184139">
    <property type="component" value="Unassembled WGS sequence"/>
</dbReference>
<feature type="domain" description="THIF-type NAD/FAD binding fold" evidence="3">
    <location>
        <begin position="14"/>
        <end position="248"/>
    </location>
</feature>
<feature type="compositionally biased region" description="Basic and acidic residues" evidence="1">
    <location>
        <begin position="207"/>
        <end position="218"/>
    </location>
</feature>
<dbReference type="GO" id="GO:0061504">
    <property type="term" value="P:cyclic threonylcarbamoyladenosine biosynthetic process"/>
    <property type="evidence" value="ECO:0007669"/>
    <property type="project" value="TreeGrafter"/>
</dbReference>
<accession>A0A1M5VI78</accession>
<dbReference type="CDD" id="cd00755">
    <property type="entry name" value="YgdL_like"/>
    <property type="match status" value="1"/>
</dbReference>
<dbReference type="SUPFAM" id="SSF69572">
    <property type="entry name" value="Activating enzymes of the ubiquitin-like proteins"/>
    <property type="match status" value="1"/>
</dbReference>
<dbReference type="RefSeq" id="WP_244155815.1">
    <property type="nucleotide sequence ID" value="NZ_FQXS01000008.1"/>
</dbReference>
<organism evidence="4 5">
    <name type="scientific">Desulfofustis glycolicus DSM 9705</name>
    <dbReference type="NCBI Taxonomy" id="1121409"/>
    <lineage>
        <taxon>Bacteria</taxon>
        <taxon>Pseudomonadati</taxon>
        <taxon>Thermodesulfobacteriota</taxon>
        <taxon>Desulfobulbia</taxon>
        <taxon>Desulfobulbales</taxon>
        <taxon>Desulfocapsaceae</taxon>
        <taxon>Desulfofustis</taxon>
    </lineage>
</organism>
<sequence length="253" mass="27257">MMVVSSRFTRTRLLLGDQAFARLTAAHVAVIGLGAVGGYAVEGLARAGVGRLTVVDFDTIQPTNINRQILALESTIGQAKAVVARQRILDINPACRVDAATCFADAETIRDILALRPDVVIDAIDSLNPKVQVLTACHQHRIAVFSSMGAALRRDPRYIKIGDIAQTSSCPLARRLRKRLRSAGITSGITCVYSTEPVDFDYQPPADTDHAADSDPAGRGRTRRTLGSLPTLTALFGLLLANEVILWLGRESL</sequence>
<gene>
    <name evidence="4" type="ORF">SAMN02745124_01714</name>
</gene>
<dbReference type="PANTHER" id="PTHR43267:SF1">
    <property type="entry name" value="TRNA THREONYLCARBAMOYLADENOSINE DEHYDRATASE"/>
    <property type="match status" value="1"/>
</dbReference>
<dbReference type="EMBL" id="FQXS01000008">
    <property type="protein sequence ID" value="SHH74937.1"/>
    <property type="molecule type" value="Genomic_DNA"/>
</dbReference>
<protein>
    <submittedName>
        <fullName evidence="4">tRNA A37 threonylcarbamoyladenosine dehydratase</fullName>
    </submittedName>
</protein>
<reference evidence="4 5" key="1">
    <citation type="submission" date="2016-11" db="EMBL/GenBank/DDBJ databases">
        <authorList>
            <person name="Jaros S."/>
            <person name="Januszkiewicz K."/>
            <person name="Wedrychowicz H."/>
        </authorList>
    </citation>
    <scope>NUCLEOTIDE SEQUENCE [LARGE SCALE GENOMIC DNA]</scope>
    <source>
        <strain evidence="4 5">DSM 9705</strain>
    </source>
</reference>
<feature type="region of interest" description="Disordered" evidence="1">
    <location>
        <begin position="203"/>
        <end position="223"/>
    </location>
</feature>
<dbReference type="Gene3D" id="3.40.50.720">
    <property type="entry name" value="NAD(P)-binding Rossmann-like Domain"/>
    <property type="match status" value="1"/>
</dbReference>
<keyword evidence="2" id="KW-0812">Transmembrane</keyword>
<keyword evidence="2" id="KW-1133">Transmembrane helix</keyword>
<evidence type="ECO:0000259" key="3">
    <source>
        <dbReference type="Pfam" id="PF00899"/>
    </source>
</evidence>
<dbReference type="InterPro" id="IPR045886">
    <property type="entry name" value="ThiF/MoeB/HesA"/>
</dbReference>
<dbReference type="InterPro" id="IPR000594">
    <property type="entry name" value="ThiF_NAD_FAD-bd"/>
</dbReference>